<dbReference type="GO" id="GO:0005737">
    <property type="term" value="C:cytoplasm"/>
    <property type="evidence" value="ECO:0007669"/>
    <property type="project" value="TreeGrafter"/>
</dbReference>
<dbReference type="GO" id="GO:0008420">
    <property type="term" value="F:RNA polymerase II CTD heptapeptide repeat phosphatase activity"/>
    <property type="evidence" value="ECO:0007669"/>
    <property type="project" value="UniProtKB-UniRule"/>
</dbReference>
<dbReference type="Gene3D" id="1.25.40.820">
    <property type="match status" value="1"/>
</dbReference>
<feature type="domain" description="RTR1-type" evidence="13">
    <location>
        <begin position="50"/>
        <end position="130"/>
    </location>
</feature>
<comment type="catalytic activity">
    <reaction evidence="10 12">
        <text>O-phospho-L-threonyl-[protein] + H2O = L-threonyl-[protein] + phosphate</text>
        <dbReference type="Rhea" id="RHEA:47004"/>
        <dbReference type="Rhea" id="RHEA-COMP:11060"/>
        <dbReference type="Rhea" id="RHEA-COMP:11605"/>
        <dbReference type="ChEBI" id="CHEBI:15377"/>
        <dbReference type="ChEBI" id="CHEBI:30013"/>
        <dbReference type="ChEBI" id="CHEBI:43474"/>
        <dbReference type="ChEBI" id="CHEBI:61977"/>
        <dbReference type="EC" id="3.1.3.16"/>
    </reaction>
</comment>
<keyword evidence="4 12" id="KW-0863">Zinc-finger</keyword>
<keyword evidence="8 12" id="KW-0539">Nucleus</keyword>
<evidence type="ECO:0000256" key="10">
    <source>
        <dbReference type="ARBA" id="ARBA00048336"/>
    </source>
</evidence>
<keyword evidence="7 12" id="KW-0904">Protein phosphatase</keyword>
<evidence type="ECO:0000313" key="14">
    <source>
        <dbReference type="EMBL" id="ONH67974.1"/>
    </source>
</evidence>
<comment type="function">
    <text evidence="12">Putative RNA polymerase II subunit B1 C-terminal domain (CTD) phosphatase involved in RNA polymerase II transcription regulation.</text>
</comment>
<protein>
    <recommendedName>
        <fullName evidence="12">RNA polymerase II subunit B1 CTD phosphatase RPAP2 homolog</fullName>
        <ecNumber evidence="12">3.1.3.16</ecNumber>
    </recommendedName>
</protein>
<dbReference type="InterPro" id="IPR039693">
    <property type="entry name" value="Rtr1/RPAP2"/>
</dbReference>
<sequence length="256" mass="29610">MKTTTIDGFKESLLPFSHPGNLTPAEANRLNLALVEELSDNVCDKFFLKFASRFLTKAQYAEIVEERNINRYCGYPLCQQHQARINSTSRARNAHLLPYAYLSAYCSKRHYQCSEFYRTQLSDEAVFARKDVTVEPYGSHRMKSYELDTTLLEEVLDEYDKRVTDGSQTSVMDIVRSLDSLSLNGKHKAQQSNEEVMENMGKMLEDIKIVENDPQEEPTAPIMTQDYDDDRDIPDDYKYEYLQDQSKAIDGYVLKM</sequence>
<keyword evidence="5 12" id="KW-0378">Hydrolase</keyword>
<reference evidence="15" key="1">
    <citation type="journal article" date="2017" name="Genome Announc.">
        <title>Genome sequences of Cyberlindnera fabianii 65, Pichia kudriavzevii 129, and Saccharomyces cerevisiae 131 isolated from fermented masau fruits in Zimbabwe.</title>
        <authorList>
            <person name="van Rijswijck I.M.H."/>
            <person name="Derks M.F.L."/>
            <person name="Abee T."/>
            <person name="de Ridder D."/>
            <person name="Smid E.J."/>
        </authorList>
    </citation>
    <scope>NUCLEOTIDE SEQUENCE [LARGE SCALE GENOMIC DNA]</scope>
    <source>
        <strain evidence="15">65</strain>
    </source>
</reference>
<organism evidence="14 15">
    <name type="scientific">Cyberlindnera fabianii</name>
    <name type="common">Yeast</name>
    <name type="synonym">Hansenula fabianii</name>
    <dbReference type="NCBI Taxonomy" id="36022"/>
    <lineage>
        <taxon>Eukaryota</taxon>
        <taxon>Fungi</taxon>
        <taxon>Dikarya</taxon>
        <taxon>Ascomycota</taxon>
        <taxon>Saccharomycotina</taxon>
        <taxon>Saccharomycetes</taxon>
        <taxon>Phaffomycetales</taxon>
        <taxon>Phaffomycetaceae</taxon>
        <taxon>Cyberlindnera</taxon>
    </lineage>
</organism>
<evidence type="ECO:0000256" key="8">
    <source>
        <dbReference type="ARBA" id="ARBA00023242"/>
    </source>
</evidence>
<evidence type="ECO:0000259" key="13">
    <source>
        <dbReference type="PROSITE" id="PS51479"/>
    </source>
</evidence>
<comment type="catalytic activity">
    <reaction evidence="9 12">
        <text>O-phospho-L-seryl-[protein] + H2O = L-seryl-[protein] + phosphate</text>
        <dbReference type="Rhea" id="RHEA:20629"/>
        <dbReference type="Rhea" id="RHEA-COMP:9863"/>
        <dbReference type="Rhea" id="RHEA-COMP:11604"/>
        <dbReference type="ChEBI" id="CHEBI:15377"/>
        <dbReference type="ChEBI" id="CHEBI:29999"/>
        <dbReference type="ChEBI" id="CHEBI:43474"/>
        <dbReference type="ChEBI" id="CHEBI:83421"/>
        <dbReference type="EC" id="3.1.3.16"/>
    </reaction>
</comment>
<evidence type="ECO:0000256" key="11">
    <source>
        <dbReference type="PROSITE-ProRule" id="PRU00812"/>
    </source>
</evidence>
<accession>A0A1V2L856</accession>
<evidence type="ECO:0000256" key="2">
    <source>
        <dbReference type="ARBA" id="ARBA00005676"/>
    </source>
</evidence>
<evidence type="ECO:0000256" key="5">
    <source>
        <dbReference type="ARBA" id="ARBA00022801"/>
    </source>
</evidence>
<evidence type="ECO:0000256" key="9">
    <source>
        <dbReference type="ARBA" id="ARBA00047761"/>
    </source>
</evidence>
<dbReference type="EC" id="3.1.3.16" evidence="12"/>
<keyword evidence="6 12" id="KW-0862">Zinc</keyword>
<comment type="caution">
    <text evidence="14">The sequence shown here is derived from an EMBL/GenBank/DDBJ whole genome shotgun (WGS) entry which is preliminary data.</text>
</comment>
<dbReference type="EMBL" id="MPUK01000003">
    <property type="protein sequence ID" value="ONH67974.1"/>
    <property type="molecule type" value="Genomic_DNA"/>
</dbReference>
<dbReference type="PROSITE" id="PS51479">
    <property type="entry name" value="ZF_RTR1"/>
    <property type="match status" value="1"/>
</dbReference>
<dbReference type="InterPro" id="IPR007308">
    <property type="entry name" value="Rtr1/RPAP2_dom"/>
</dbReference>
<dbReference type="VEuPathDB" id="FungiDB:BON22_1982"/>
<dbReference type="OMA" id="CCKEHYQ"/>
<proteinExistence type="inferred from homology"/>
<dbReference type="PANTHER" id="PTHR14732:SF0">
    <property type="entry name" value="RNA POLYMERASE II SUBUNIT B1 CTD PHOSPHATASE RPAP2-RELATED"/>
    <property type="match status" value="1"/>
</dbReference>
<evidence type="ECO:0000256" key="4">
    <source>
        <dbReference type="ARBA" id="ARBA00022771"/>
    </source>
</evidence>
<dbReference type="InterPro" id="IPR038534">
    <property type="entry name" value="Rtr1/RPAP2_sf"/>
</dbReference>
<evidence type="ECO:0000313" key="15">
    <source>
        <dbReference type="Proteomes" id="UP000189513"/>
    </source>
</evidence>
<dbReference type="AlphaFoldDB" id="A0A1V2L856"/>
<dbReference type="Proteomes" id="UP000189513">
    <property type="component" value="Unassembled WGS sequence"/>
</dbReference>
<keyword evidence="3 12" id="KW-0479">Metal-binding</keyword>
<dbReference type="GO" id="GO:0043175">
    <property type="term" value="F:RNA polymerase core enzyme binding"/>
    <property type="evidence" value="ECO:0007669"/>
    <property type="project" value="UniProtKB-UniRule"/>
</dbReference>
<evidence type="ECO:0000256" key="6">
    <source>
        <dbReference type="ARBA" id="ARBA00022833"/>
    </source>
</evidence>
<dbReference type="GO" id="GO:0005634">
    <property type="term" value="C:nucleus"/>
    <property type="evidence" value="ECO:0007669"/>
    <property type="project" value="UniProtKB-SubCell"/>
</dbReference>
<comment type="similarity">
    <text evidence="2 11 12">Belongs to the RPAP2 family.</text>
</comment>
<dbReference type="STRING" id="36022.A0A1V2L856"/>
<evidence type="ECO:0000256" key="12">
    <source>
        <dbReference type="RuleBase" id="RU367080"/>
    </source>
</evidence>
<dbReference type="PANTHER" id="PTHR14732">
    <property type="entry name" value="RNA POLYMERASE II SUBUNIT B1 CTD PHOSPHATASE RPAP2-RELATED"/>
    <property type="match status" value="1"/>
</dbReference>
<dbReference type="GO" id="GO:0008270">
    <property type="term" value="F:zinc ion binding"/>
    <property type="evidence" value="ECO:0007669"/>
    <property type="project" value="UniProtKB-KW"/>
</dbReference>
<gene>
    <name evidence="14" type="ORF">BON22_1982</name>
</gene>
<evidence type="ECO:0000256" key="7">
    <source>
        <dbReference type="ARBA" id="ARBA00022912"/>
    </source>
</evidence>
<name>A0A1V2L856_CYBFA</name>
<evidence type="ECO:0000256" key="1">
    <source>
        <dbReference type="ARBA" id="ARBA00004123"/>
    </source>
</evidence>
<evidence type="ECO:0000256" key="3">
    <source>
        <dbReference type="ARBA" id="ARBA00022723"/>
    </source>
</evidence>
<comment type="subcellular location">
    <subcellularLocation>
        <location evidence="1 12">Nucleus</location>
    </subcellularLocation>
</comment>
<keyword evidence="15" id="KW-1185">Reference proteome</keyword>
<dbReference type="Pfam" id="PF04181">
    <property type="entry name" value="RPAP2_Rtr1"/>
    <property type="match status" value="1"/>
</dbReference>